<dbReference type="SUPFAM" id="SSF50370">
    <property type="entry name" value="Ricin B-like lectins"/>
    <property type="match status" value="2"/>
</dbReference>
<protein>
    <recommendedName>
        <fullName evidence="1">Ricin B lectin domain-containing protein</fullName>
    </recommendedName>
</protein>
<dbReference type="Pfam" id="PF00652">
    <property type="entry name" value="Ricin_B_lectin"/>
    <property type="match status" value="1"/>
</dbReference>
<sequence length="556" mass="59397">MRIVVLVVAVAALVAGGVVGWASWGDEQGARPVAAATSVPSSPARFACDRKDSAKKGWVLAVHVHLPGKKATAKDVGTIRRALWETDQTFDASAHRFGTSRRIRFIPNAKCQPMVASMAFPKGRNRAEIGGEFVRDHSAKLPAAVRKAIAQNRVKLLLFVADDEITTSCTGGGADAGLSNGGAILPRWCWGEAGLTHEFGHSFGLSHCGQNGKGKNGNDPLCRNLGTRPECVRDAASNYLLDSCRTDEFRYFEPKPLKGRKKLPRNRNVAFSPYLISGKPTATVHMRLQVAKTKQCLDGGRTAVILLPCRSVAVQTWQRRIDKAGYVTLQNLGTGKCLQMATKPNARVAPVVSAACVPGKRAQQWVPSNGTNFANRTGGMKNATLAVQNGQTSAGTLVVRGGGTELVQDFAVRKGSAVRPALRRTALRSVPYGKCLTVKGGKVALGACSTRWQRVPTARLGVGLALDGKCLTLGAVQNGVRSLEMRACDGGNRNQLWMFRTASDGSVTIENASLTAVRGEASQSEQVVVYAGNPAKKIPVHAGVPYPDETRQFRLA</sequence>
<dbReference type="EMBL" id="BAAATZ010000032">
    <property type="protein sequence ID" value="GAA2736507.1"/>
    <property type="molecule type" value="Genomic_DNA"/>
</dbReference>
<dbReference type="InterPro" id="IPR035992">
    <property type="entry name" value="Ricin_B-like_lectins"/>
</dbReference>
<organism evidence="2 3">
    <name type="scientific">Actinocorallia aurantiaca</name>
    <dbReference type="NCBI Taxonomy" id="46204"/>
    <lineage>
        <taxon>Bacteria</taxon>
        <taxon>Bacillati</taxon>
        <taxon>Actinomycetota</taxon>
        <taxon>Actinomycetes</taxon>
        <taxon>Streptosporangiales</taxon>
        <taxon>Thermomonosporaceae</taxon>
        <taxon>Actinocorallia</taxon>
    </lineage>
</organism>
<dbReference type="RefSeq" id="WP_344456204.1">
    <property type="nucleotide sequence ID" value="NZ_BAAATZ010000032.1"/>
</dbReference>
<dbReference type="Proteomes" id="UP001501842">
    <property type="component" value="Unassembled WGS sequence"/>
</dbReference>
<dbReference type="SUPFAM" id="SSF55486">
    <property type="entry name" value="Metalloproteases ('zincins'), catalytic domain"/>
    <property type="match status" value="1"/>
</dbReference>
<evidence type="ECO:0000313" key="2">
    <source>
        <dbReference type="EMBL" id="GAA2736507.1"/>
    </source>
</evidence>
<feature type="domain" description="Ricin B lectin" evidence="1">
    <location>
        <begin position="424"/>
        <end position="540"/>
    </location>
</feature>
<evidence type="ECO:0000313" key="3">
    <source>
        <dbReference type="Proteomes" id="UP001501842"/>
    </source>
</evidence>
<dbReference type="SMART" id="SM00458">
    <property type="entry name" value="RICIN"/>
    <property type="match status" value="1"/>
</dbReference>
<accession>A0ABP6H5H0</accession>
<proteinExistence type="predicted"/>
<keyword evidence="3" id="KW-1185">Reference proteome</keyword>
<reference evidence="3" key="1">
    <citation type="journal article" date="2019" name="Int. J. Syst. Evol. Microbiol.">
        <title>The Global Catalogue of Microorganisms (GCM) 10K type strain sequencing project: providing services to taxonomists for standard genome sequencing and annotation.</title>
        <authorList>
            <consortium name="The Broad Institute Genomics Platform"/>
            <consortium name="The Broad Institute Genome Sequencing Center for Infectious Disease"/>
            <person name="Wu L."/>
            <person name="Ma J."/>
        </authorList>
    </citation>
    <scope>NUCLEOTIDE SEQUENCE [LARGE SCALE GENOMIC DNA]</scope>
    <source>
        <strain evidence="3">JCM 8201</strain>
    </source>
</reference>
<dbReference type="InterPro" id="IPR000772">
    <property type="entry name" value="Ricin_B_lectin"/>
</dbReference>
<comment type="caution">
    <text evidence="2">The sequence shown here is derived from an EMBL/GenBank/DDBJ whole genome shotgun (WGS) entry which is preliminary data.</text>
</comment>
<name>A0ABP6H5H0_9ACTN</name>
<dbReference type="Gene3D" id="2.80.10.50">
    <property type="match status" value="2"/>
</dbReference>
<dbReference type="CDD" id="cd00161">
    <property type="entry name" value="beta-trefoil_Ricin-like"/>
    <property type="match status" value="2"/>
</dbReference>
<evidence type="ECO:0000259" key="1">
    <source>
        <dbReference type="SMART" id="SM00458"/>
    </source>
</evidence>
<gene>
    <name evidence="2" type="ORF">GCM10010439_63780</name>
</gene>
<dbReference type="PROSITE" id="PS50231">
    <property type="entry name" value="RICIN_B_LECTIN"/>
    <property type="match status" value="1"/>
</dbReference>